<evidence type="ECO:0000259" key="3">
    <source>
        <dbReference type="PROSITE" id="PS51253"/>
    </source>
</evidence>
<organism evidence="5 6">
    <name type="scientific">Aphanomyces stellatus</name>
    <dbReference type="NCBI Taxonomy" id="120398"/>
    <lineage>
        <taxon>Eukaryota</taxon>
        <taxon>Sar</taxon>
        <taxon>Stramenopiles</taxon>
        <taxon>Oomycota</taxon>
        <taxon>Saprolegniomycetes</taxon>
        <taxon>Saprolegniales</taxon>
        <taxon>Verrucalvaceae</taxon>
        <taxon>Aphanomyces</taxon>
    </lineage>
</organism>
<keyword evidence="1" id="KW-0238">DNA-binding</keyword>
<proteinExistence type="predicted"/>
<dbReference type="EMBL" id="VJMH01007537">
    <property type="protein sequence ID" value="KAF0682410.1"/>
    <property type="molecule type" value="Genomic_DNA"/>
</dbReference>
<feature type="compositionally biased region" description="Pro residues" evidence="2">
    <location>
        <begin position="57"/>
        <end position="69"/>
    </location>
</feature>
<reference evidence="4" key="2">
    <citation type="submission" date="2019-06" db="EMBL/GenBank/DDBJ databases">
        <title>Genomics analysis of Aphanomyces spp. identifies a new class of oomycete effector associated with host adaptation.</title>
        <authorList>
            <person name="Gaulin E."/>
        </authorList>
    </citation>
    <scope>NUCLEOTIDE SEQUENCE</scope>
    <source>
        <strain evidence="4">CBS 578.67</strain>
    </source>
</reference>
<feature type="domain" description="HTH CENPB-type" evidence="3">
    <location>
        <begin position="130"/>
        <end position="201"/>
    </location>
</feature>
<dbReference type="PROSITE" id="PS51253">
    <property type="entry name" value="HTH_CENPB"/>
    <property type="match status" value="1"/>
</dbReference>
<accession>A0A485LT94</accession>
<gene>
    <name evidence="5" type="primary">Aste57867_25456</name>
    <name evidence="4" type="ORF">As57867_025377</name>
    <name evidence="5" type="ORF">ASTE57867_25456</name>
</gene>
<feature type="region of interest" description="Disordered" evidence="2">
    <location>
        <begin position="24"/>
        <end position="78"/>
    </location>
</feature>
<evidence type="ECO:0000256" key="2">
    <source>
        <dbReference type="SAM" id="MobiDB-lite"/>
    </source>
</evidence>
<keyword evidence="6" id="KW-1185">Reference proteome</keyword>
<name>A0A485LT94_9STRA</name>
<dbReference type="Gene3D" id="1.10.10.60">
    <property type="entry name" value="Homeodomain-like"/>
    <property type="match status" value="1"/>
</dbReference>
<dbReference type="Proteomes" id="UP000332933">
    <property type="component" value="Unassembled WGS sequence"/>
</dbReference>
<dbReference type="EMBL" id="CAADRA010007563">
    <property type="protein sequence ID" value="VFU02079.1"/>
    <property type="molecule type" value="Genomic_DNA"/>
</dbReference>
<dbReference type="InterPro" id="IPR006600">
    <property type="entry name" value="HTH_CenpB_DNA-bd_dom"/>
</dbReference>
<dbReference type="AlphaFoldDB" id="A0A485LT94"/>
<reference evidence="5 6" key="1">
    <citation type="submission" date="2019-03" db="EMBL/GenBank/DDBJ databases">
        <authorList>
            <person name="Gaulin E."/>
            <person name="Dumas B."/>
        </authorList>
    </citation>
    <scope>NUCLEOTIDE SEQUENCE [LARGE SCALE GENOMIC DNA]</scope>
    <source>
        <strain evidence="5">CBS 568.67</strain>
    </source>
</reference>
<evidence type="ECO:0000313" key="5">
    <source>
        <dbReference type="EMBL" id="VFU02079.1"/>
    </source>
</evidence>
<sequence length="303" mass="33369">MAEHTPSGTPPPTVLTWTAYAKKRGGQATPAAYETYLKRRRVPTPPTDTTPSDMTPVLPPSVDIPPPTDRPTSTSADNERAHQVLRDYTAMIESNQRDGAPLLSERAFAKKHGVAASTFRKWRAQDRPVKRSGRAPSIPRDLEKQLEEMALGRLRAGEPFSWKDLRVAATAAARAAGFARFQASNGWLEQFLNRATDLKAHAAATKEQNADKELFIVAALKRAKILPLNSTRAPTILQLKALADLYIRPMSSRVLKRSEYVEQLNDLLDPTVRLDGLLPPPLSLHVGVPELPPPSAEELLGEE</sequence>
<evidence type="ECO:0000256" key="1">
    <source>
        <dbReference type="ARBA" id="ARBA00023125"/>
    </source>
</evidence>
<evidence type="ECO:0000313" key="6">
    <source>
        <dbReference type="Proteomes" id="UP000332933"/>
    </source>
</evidence>
<dbReference type="GO" id="GO:0003677">
    <property type="term" value="F:DNA binding"/>
    <property type="evidence" value="ECO:0007669"/>
    <property type="project" value="UniProtKB-KW"/>
</dbReference>
<protein>
    <submittedName>
        <fullName evidence="5">Aste57867_25456 protein</fullName>
    </submittedName>
</protein>
<dbReference type="Pfam" id="PF03221">
    <property type="entry name" value="HTH_Tnp_Tc5"/>
    <property type="match status" value="1"/>
</dbReference>
<evidence type="ECO:0000313" key="4">
    <source>
        <dbReference type="EMBL" id="KAF0682410.1"/>
    </source>
</evidence>